<dbReference type="Proteomes" id="UP000652354">
    <property type="component" value="Unassembled WGS sequence"/>
</dbReference>
<evidence type="ECO:0008006" key="3">
    <source>
        <dbReference type="Google" id="ProtNLM"/>
    </source>
</evidence>
<sequence>MAAALPDDQNGVIGDLAVGGGALLDAAEDRFGSRRQYFATDVDPTVTEALSRSRAYWHIGRADLLSSASPKMSCRHDDACPQPTQLLLNPPFSYRGNRGFHSTLRGDELRSSRALACVISALDRSPMALAAVVLLPRSVLTSEIDKRAREAVRAVYSLELLAEYGRGTFAGTNASTVLVRLTQEPGVRRQASLEAVIPPFVRKATQSVELYRGTTPVHLSDSGSSPPVEFIHSDNLRGGKVAKASRRTTRGRRIRGPAVLLPRVGRPAVDKIAVLDRADEVVLSDCIFALKSSTLGPDELRARIVENYSLLEGSYGGSCAPYITRVRLEHFLSTVGLVPKTWS</sequence>
<keyword evidence="2" id="KW-1185">Reference proteome</keyword>
<evidence type="ECO:0000313" key="1">
    <source>
        <dbReference type="EMBL" id="GIG55336.1"/>
    </source>
</evidence>
<reference evidence="1" key="1">
    <citation type="submission" date="2021-01" db="EMBL/GenBank/DDBJ databases">
        <title>Whole genome shotgun sequence of Demequina activiva NBRC 110675.</title>
        <authorList>
            <person name="Komaki H."/>
            <person name="Tamura T."/>
        </authorList>
    </citation>
    <scope>NUCLEOTIDE SEQUENCE</scope>
    <source>
        <strain evidence="1">NBRC 110675</strain>
    </source>
</reference>
<name>A0A919Q3W1_9MICO</name>
<dbReference type="AlphaFoldDB" id="A0A919Q3W1"/>
<comment type="caution">
    <text evidence="1">The sequence shown here is derived from an EMBL/GenBank/DDBJ whole genome shotgun (WGS) entry which is preliminary data.</text>
</comment>
<dbReference type="InterPro" id="IPR029063">
    <property type="entry name" value="SAM-dependent_MTases_sf"/>
</dbReference>
<evidence type="ECO:0000313" key="2">
    <source>
        <dbReference type="Proteomes" id="UP000652354"/>
    </source>
</evidence>
<organism evidence="1 2">
    <name type="scientific">Demequina activiva</name>
    <dbReference type="NCBI Taxonomy" id="1582364"/>
    <lineage>
        <taxon>Bacteria</taxon>
        <taxon>Bacillati</taxon>
        <taxon>Actinomycetota</taxon>
        <taxon>Actinomycetes</taxon>
        <taxon>Micrococcales</taxon>
        <taxon>Demequinaceae</taxon>
        <taxon>Demequina</taxon>
    </lineage>
</organism>
<gene>
    <name evidence="1" type="ORF">Dac01nite_20880</name>
</gene>
<dbReference type="SUPFAM" id="SSF53335">
    <property type="entry name" value="S-adenosyl-L-methionine-dependent methyltransferases"/>
    <property type="match status" value="1"/>
</dbReference>
<dbReference type="Gene3D" id="3.40.50.150">
    <property type="entry name" value="Vaccinia Virus protein VP39"/>
    <property type="match status" value="1"/>
</dbReference>
<dbReference type="EMBL" id="BONR01000005">
    <property type="protein sequence ID" value="GIG55336.1"/>
    <property type="molecule type" value="Genomic_DNA"/>
</dbReference>
<protein>
    <recommendedName>
        <fullName evidence="3">DNA methylase adenine-specific domain-containing protein</fullName>
    </recommendedName>
</protein>
<accession>A0A919Q3W1</accession>
<proteinExistence type="predicted"/>